<dbReference type="Gene3D" id="3.90.79.10">
    <property type="entry name" value="Nucleoside Triphosphate Pyrophosphohydrolase"/>
    <property type="match status" value="1"/>
</dbReference>
<protein>
    <submittedName>
        <fullName evidence="1">Uncharacterized protein</fullName>
    </submittedName>
</protein>
<proteinExistence type="predicted"/>
<dbReference type="GO" id="GO:0006203">
    <property type="term" value="P:dGTP catabolic process"/>
    <property type="evidence" value="ECO:0007669"/>
    <property type="project" value="TreeGrafter"/>
</dbReference>
<dbReference type="Proteomes" id="UP000195402">
    <property type="component" value="Unassembled WGS sequence"/>
</dbReference>
<sequence>MPFNMEPTKCHSTRSPPSAALKDETQMLFNMEPTKCEGWDWYQWEHLPQPLFRPLENSLV</sequence>
<dbReference type="InParanoid" id="A0A200QI75"/>
<name>A0A200QI75_MACCD</name>
<gene>
    <name evidence="1" type="ORF">BVC80_1593g20</name>
</gene>
<evidence type="ECO:0000313" key="2">
    <source>
        <dbReference type="Proteomes" id="UP000195402"/>
    </source>
</evidence>
<dbReference type="GO" id="GO:0005829">
    <property type="term" value="C:cytosol"/>
    <property type="evidence" value="ECO:0007669"/>
    <property type="project" value="TreeGrafter"/>
</dbReference>
<reference evidence="1 2" key="1">
    <citation type="journal article" date="2017" name="Mol. Plant">
        <title>The Genome of Medicinal Plant Macleaya cordata Provides New Insights into Benzylisoquinoline Alkaloids Metabolism.</title>
        <authorList>
            <person name="Liu X."/>
            <person name="Liu Y."/>
            <person name="Huang P."/>
            <person name="Ma Y."/>
            <person name="Qing Z."/>
            <person name="Tang Q."/>
            <person name="Cao H."/>
            <person name="Cheng P."/>
            <person name="Zheng Y."/>
            <person name="Yuan Z."/>
            <person name="Zhou Y."/>
            <person name="Liu J."/>
            <person name="Tang Z."/>
            <person name="Zhuo Y."/>
            <person name="Zhang Y."/>
            <person name="Yu L."/>
            <person name="Huang J."/>
            <person name="Yang P."/>
            <person name="Peng Q."/>
            <person name="Zhang J."/>
            <person name="Jiang W."/>
            <person name="Zhang Z."/>
            <person name="Lin K."/>
            <person name="Ro D.K."/>
            <person name="Chen X."/>
            <person name="Xiong X."/>
            <person name="Shang Y."/>
            <person name="Huang S."/>
            <person name="Zeng J."/>
        </authorList>
    </citation>
    <scope>NUCLEOTIDE SEQUENCE [LARGE SCALE GENOMIC DNA]</scope>
    <source>
        <strain evidence="2">cv. BLH2017</strain>
        <tissue evidence="1">Root</tissue>
    </source>
</reference>
<dbReference type="OMA" id="CHSTRSP"/>
<dbReference type="PANTHER" id="PTHR16099">
    <property type="entry name" value="8-OXO-DGTP DIPHOSPHATES NUDT15"/>
    <property type="match status" value="1"/>
</dbReference>
<dbReference type="GO" id="GO:0035539">
    <property type="term" value="F:8-oxo-7,8-dihydrodeoxyguanosine triphosphate pyrophosphatase activity"/>
    <property type="evidence" value="ECO:0007669"/>
    <property type="project" value="TreeGrafter"/>
</dbReference>
<dbReference type="AlphaFoldDB" id="A0A200QI75"/>
<accession>A0A200QI75</accession>
<evidence type="ECO:0000313" key="1">
    <source>
        <dbReference type="EMBL" id="OVA10196.1"/>
    </source>
</evidence>
<dbReference type="PANTHER" id="PTHR16099:SF5">
    <property type="entry name" value="NUCLEOTIDE TRIPHOSPHATE DIPHOSPHATASE NUDT15"/>
    <property type="match status" value="1"/>
</dbReference>
<comment type="caution">
    <text evidence="1">The sequence shown here is derived from an EMBL/GenBank/DDBJ whole genome shotgun (WGS) entry which is preliminary data.</text>
</comment>
<dbReference type="OrthoDB" id="447842at2759"/>
<keyword evidence="2" id="KW-1185">Reference proteome</keyword>
<organism evidence="1 2">
    <name type="scientific">Macleaya cordata</name>
    <name type="common">Five-seeded plume-poppy</name>
    <name type="synonym">Bocconia cordata</name>
    <dbReference type="NCBI Taxonomy" id="56857"/>
    <lineage>
        <taxon>Eukaryota</taxon>
        <taxon>Viridiplantae</taxon>
        <taxon>Streptophyta</taxon>
        <taxon>Embryophyta</taxon>
        <taxon>Tracheophyta</taxon>
        <taxon>Spermatophyta</taxon>
        <taxon>Magnoliopsida</taxon>
        <taxon>Ranunculales</taxon>
        <taxon>Papaveraceae</taxon>
        <taxon>Papaveroideae</taxon>
        <taxon>Macleaya</taxon>
    </lineage>
</organism>
<dbReference type="EMBL" id="MVGT01002029">
    <property type="protein sequence ID" value="OVA10196.1"/>
    <property type="molecule type" value="Genomic_DNA"/>
</dbReference>